<evidence type="ECO:0000313" key="1">
    <source>
        <dbReference type="EMBL" id="QWY81866.1"/>
    </source>
</evidence>
<dbReference type="Proteomes" id="UP000693682">
    <property type="component" value="Segment"/>
</dbReference>
<sequence length="130" mass="14186">MATDNRYILADEPFYTVDGVRFDDVPLKVGELVIVEDAHPDEEGDVYVETEDGEEVYSINRDVLVSVSNLLAAYGAVQSSATPLDEPKHRVTLASSSIRPNVLADVLTEHGADRLNAELIVARALLFSAQ</sequence>
<name>A0A8F3EBK9_9CAUD</name>
<reference evidence="1" key="1">
    <citation type="submission" date="2021-04" db="EMBL/GenBank/DDBJ databases">
        <authorList>
            <person name="Ulbrich M."/>
            <person name="Aldana K.S."/>
            <person name="Brown J.W."/>
            <person name="Campbell D.M."/>
            <person name="Chai A.E."/>
            <person name="Dalson K.A."/>
            <person name="Dembinski E."/>
            <person name="Gomez D.E."/>
            <person name="Gupta K."/>
            <person name="Guyot M."/>
            <person name="Hocutt K.M."/>
            <person name="Holsinger J.M."/>
            <person name="Ibarra L.A."/>
            <person name="Jeon T.-Y."/>
            <person name="Mackenzie M."/>
            <person name="Marquez I.-P.P."/>
            <person name="Mathenge R.W."/>
            <person name="Mo B.F."/>
            <person name="Nelson S."/>
            <person name="Zepeda J."/>
            <person name="Zhang L.J."/>
            <person name="Ngo R."/>
            <person name="Tse V.Y."/>
            <person name="Garlena R.A."/>
            <person name="Russell D.A."/>
            <person name="Pope W.H."/>
            <person name="Jacobs-Sera D."/>
            <person name="Hatfull G.F."/>
            <person name="Reddi K."/>
            <person name="Moberg-Parker J."/>
            <person name="Freise A.C."/>
        </authorList>
    </citation>
    <scope>NUCLEOTIDE SEQUENCE</scope>
</reference>
<evidence type="ECO:0000313" key="2">
    <source>
        <dbReference type="Proteomes" id="UP000693682"/>
    </source>
</evidence>
<proteinExistence type="predicted"/>
<gene>
    <name evidence="1" type="primary">43</name>
    <name evidence="1" type="ORF">SEA_HONK_43</name>
</gene>
<protein>
    <submittedName>
        <fullName evidence="1">Uncharacterized protein</fullName>
    </submittedName>
</protein>
<dbReference type="EMBL" id="MW862981">
    <property type="protein sequence ID" value="QWY81866.1"/>
    <property type="molecule type" value="Genomic_DNA"/>
</dbReference>
<keyword evidence="2" id="KW-1185">Reference proteome</keyword>
<accession>A0A8F3EBK9</accession>
<organism evidence="1 2">
    <name type="scientific">Microbacterium phage Honk</name>
    <dbReference type="NCBI Taxonomy" id="2836095"/>
    <lineage>
        <taxon>Viruses</taxon>
        <taxon>Duplodnaviria</taxon>
        <taxon>Heunggongvirae</taxon>
        <taxon>Uroviricota</taxon>
        <taxon>Caudoviricetes</taxon>
        <taxon>Casidaviridae</taxon>
        <taxon>Honkvirus</taxon>
        <taxon>Honkvirus honk</taxon>
    </lineage>
</organism>